<feature type="domain" description="Cyclin-D1-binding protein 1-like N-terminal" evidence="2">
    <location>
        <begin position="53"/>
        <end position="200"/>
    </location>
</feature>
<organism evidence="3 4">
    <name type="scientific">Saxophila tyrrhenica</name>
    <dbReference type="NCBI Taxonomy" id="1690608"/>
    <lineage>
        <taxon>Eukaryota</taxon>
        <taxon>Fungi</taxon>
        <taxon>Dikarya</taxon>
        <taxon>Ascomycota</taxon>
        <taxon>Pezizomycotina</taxon>
        <taxon>Dothideomycetes</taxon>
        <taxon>Dothideomycetidae</taxon>
        <taxon>Mycosphaerellales</taxon>
        <taxon>Extremaceae</taxon>
        <taxon>Saxophila</taxon>
    </lineage>
</organism>
<reference evidence="3 4" key="1">
    <citation type="submission" date="2023-08" db="EMBL/GenBank/DDBJ databases">
        <title>Black Yeasts Isolated from many extreme environments.</title>
        <authorList>
            <person name="Coleine C."/>
            <person name="Stajich J.E."/>
            <person name="Selbmann L."/>
        </authorList>
    </citation>
    <scope>NUCLEOTIDE SEQUENCE [LARGE SCALE GENOMIC DNA]</scope>
    <source>
        <strain evidence="3 4">CCFEE 5935</strain>
    </source>
</reference>
<feature type="compositionally biased region" description="Acidic residues" evidence="1">
    <location>
        <begin position="202"/>
        <end position="221"/>
    </location>
</feature>
<dbReference type="GO" id="GO:0005634">
    <property type="term" value="C:nucleus"/>
    <property type="evidence" value="ECO:0007669"/>
    <property type="project" value="TreeGrafter"/>
</dbReference>
<dbReference type="InterPro" id="IPR049317">
    <property type="entry name" value="GCIP-like_N"/>
</dbReference>
<dbReference type="PANTHER" id="PTHR15492">
    <property type="entry name" value="CYCLIN D1-BINDING PROTEIN 1"/>
    <property type="match status" value="1"/>
</dbReference>
<proteinExistence type="predicted"/>
<name>A0AAV9P8N0_9PEZI</name>
<gene>
    <name evidence="3" type="ORF">LTR77_005507</name>
</gene>
<keyword evidence="4" id="KW-1185">Reference proteome</keyword>
<evidence type="ECO:0000256" key="1">
    <source>
        <dbReference type="SAM" id="MobiDB-lite"/>
    </source>
</evidence>
<dbReference type="InterPro" id="IPR026907">
    <property type="entry name" value="GCIP-like"/>
</dbReference>
<dbReference type="EMBL" id="JAVRRT010000008">
    <property type="protein sequence ID" value="KAK5169531.1"/>
    <property type="molecule type" value="Genomic_DNA"/>
</dbReference>
<dbReference type="AlphaFoldDB" id="A0AAV9P8N0"/>
<dbReference type="GeneID" id="89926848"/>
<dbReference type="Gene3D" id="1.20.1410.10">
    <property type="entry name" value="I/LWEQ domain"/>
    <property type="match status" value="1"/>
</dbReference>
<dbReference type="Proteomes" id="UP001337655">
    <property type="component" value="Unassembled WGS sequence"/>
</dbReference>
<accession>A0AAV9P8N0</accession>
<feature type="region of interest" description="Disordered" evidence="1">
    <location>
        <begin position="201"/>
        <end position="225"/>
    </location>
</feature>
<dbReference type="PANTHER" id="PTHR15492:SF1">
    <property type="entry name" value="CYCLIN-D1-BINDING PROTEIN 1"/>
    <property type="match status" value="1"/>
</dbReference>
<evidence type="ECO:0000259" key="2">
    <source>
        <dbReference type="Pfam" id="PF13324"/>
    </source>
</evidence>
<evidence type="ECO:0000313" key="3">
    <source>
        <dbReference type="EMBL" id="KAK5169531.1"/>
    </source>
</evidence>
<comment type="caution">
    <text evidence="3">The sequence shown here is derived from an EMBL/GenBank/DDBJ whole genome shotgun (WGS) entry which is preliminary data.</text>
</comment>
<dbReference type="Gene3D" id="1.20.1420.10">
    <property type="entry name" value="Talin, central domain"/>
    <property type="match status" value="1"/>
</dbReference>
<evidence type="ECO:0000313" key="4">
    <source>
        <dbReference type="Proteomes" id="UP001337655"/>
    </source>
</evidence>
<dbReference type="Pfam" id="PF13324">
    <property type="entry name" value="GCIP_N"/>
    <property type="match status" value="1"/>
</dbReference>
<protein>
    <recommendedName>
        <fullName evidence="2">Cyclin-D1-binding protein 1-like N-terminal domain-containing protein</fullName>
    </recommendedName>
</protein>
<sequence length="537" mass="57610">MAPSSDADTRVLNDLITSTLALLSQFTASLAESDATTRTTEAISNPPNPLTVLSDSAKLVKAHTTKLSLLAINKPFTPTAITKVLQELTATCLPAMMSAAQICEQEKAIWGSMMSKEVQLRVRRVFREMEMLLGEVQTIARGSQNGGRRDSLSATGVVWESCDALVELHTLGIGGLALQKAQQYQETIKDALNELREWKEGEDLDSEGQVDPLADSDDEGVSGDRDSIEDMFNAANSMPKDRPELQALVDEAEAKLKKVVILYQAFAKRRIKTFKGGQDVGAQAVVRLDELILHLRRMPHQVDELIGNFYELQMDEAKQSLDEVIAEARSASEGMSAGWNGQEDEFTPWLRKWNEANVTSPYNAAITTPANPNIAIPVTAGAPFPDVAEDAAAADALALDAAVFAVVPPVVPAAPPVVFAFVEAVTGFAFPVAAAHAFVPDKVAVNVSLLEERAATQTSLEYSWTSVAHISSAVQHLGGLWRDRTHHLRQSASTIRPRVLADAGDGAFADGFEAAGALAVVVGDAAVSLAGGLWCWG</sequence>
<dbReference type="RefSeq" id="XP_064658877.1">
    <property type="nucleotide sequence ID" value="XM_064802752.1"/>
</dbReference>